<proteinExistence type="inferred from homology"/>
<dbReference type="PRINTS" id="PR01607">
    <property type="entry name" value="APYRASEFAMLY"/>
</dbReference>
<dbReference type="AlphaFoldDB" id="A0A9W5REA3"/>
<dbReference type="Pfam" id="PF02872">
    <property type="entry name" value="5_nucleotid_C"/>
    <property type="match status" value="1"/>
</dbReference>
<dbReference type="Proteomes" id="UP000014387">
    <property type="component" value="Unassembled WGS sequence"/>
</dbReference>
<dbReference type="PANTHER" id="PTHR11575:SF6">
    <property type="entry name" value="2',3'-CYCLIC-NUCLEOTIDE 2'-PHOSPHODIESTERASE_3'-NUCLEOTIDASE"/>
    <property type="match status" value="1"/>
</dbReference>
<name>A0A9W5REA3_9ACTO</name>
<dbReference type="PANTHER" id="PTHR11575">
    <property type="entry name" value="5'-NUCLEOTIDASE-RELATED"/>
    <property type="match status" value="1"/>
</dbReference>
<dbReference type="Gene3D" id="3.90.780.10">
    <property type="entry name" value="5'-Nucleotidase, C-terminal domain"/>
    <property type="match status" value="1"/>
</dbReference>
<keyword evidence="1" id="KW-0547">Nucleotide-binding</keyword>
<comment type="similarity">
    <text evidence="1">Belongs to the 5'-nucleotidase family.</text>
</comment>
<feature type="domain" description="5'-Nucleotidase C-terminal" evidence="2">
    <location>
        <begin position="217"/>
        <end position="370"/>
    </location>
</feature>
<comment type="caution">
    <text evidence="3">The sequence shown here is derived from an EMBL/GenBank/DDBJ whole genome shotgun (WGS) entry which is preliminary data.</text>
</comment>
<gene>
    <name evidence="3" type="ORF">HMPREF9238_00604</name>
</gene>
<dbReference type="GO" id="GO:0016787">
    <property type="term" value="F:hydrolase activity"/>
    <property type="evidence" value="ECO:0007669"/>
    <property type="project" value="UniProtKB-KW"/>
</dbReference>
<keyword evidence="4" id="KW-1185">Reference proteome</keyword>
<keyword evidence="1" id="KW-0378">Hydrolase</keyword>
<dbReference type="InterPro" id="IPR036907">
    <property type="entry name" value="5'-Nucleotdase_C_sf"/>
</dbReference>
<dbReference type="GO" id="GO:0009166">
    <property type="term" value="P:nucleotide catabolic process"/>
    <property type="evidence" value="ECO:0007669"/>
    <property type="project" value="InterPro"/>
</dbReference>
<dbReference type="EMBL" id="AGWN01000001">
    <property type="protein sequence ID" value="EPD30849.1"/>
    <property type="molecule type" value="Genomic_DNA"/>
</dbReference>
<dbReference type="InterPro" id="IPR008334">
    <property type="entry name" value="5'-Nucleotdase_C"/>
</dbReference>
<accession>A0A9W5REA3</accession>
<dbReference type="GO" id="GO:0030288">
    <property type="term" value="C:outer membrane-bounded periplasmic space"/>
    <property type="evidence" value="ECO:0007669"/>
    <property type="project" value="TreeGrafter"/>
</dbReference>
<evidence type="ECO:0000256" key="1">
    <source>
        <dbReference type="RuleBase" id="RU362119"/>
    </source>
</evidence>
<dbReference type="SUPFAM" id="SSF55816">
    <property type="entry name" value="5'-nucleotidase (syn. UDP-sugar hydrolase), C-terminal domain"/>
    <property type="match status" value="1"/>
</dbReference>
<dbReference type="InterPro" id="IPR006179">
    <property type="entry name" value="5_nucleotidase/apyrase"/>
</dbReference>
<evidence type="ECO:0000313" key="4">
    <source>
        <dbReference type="Proteomes" id="UP000014387"/>
    </source>
</evidence>
<organism evidence="3 4">
    <name type="scientific">Gleimia europaea ACS-120-V-Col10b</name>
    <dbReference type="NCBI Taxonomy" id="883069"/>
    <lineage>
        <taxon>Bacteria</taxon>
        <taxon>Bacillati</taxon>
        <taxon>Actinomycetota</taxon>
        <taxon>Actinomycetes</taxon>
        <taxon>Actinomycetales</taxon>
        <taxon>Actinomycetaceae</taxon>
        <taxon>Gleimia</taxon>
    </lineage>
</organism>
<dbReference type="GO" id="GO:0000166">
    <property type="term" value="F:nucleotide binding"/>
    <property type="evidence" value="ECO:0007669"/>
    <property type="project" value="UniProtKB-KW"/>
</dbReference>
<dbReference type="RefSeq" id="WP_016443961.1">
    <property type="nucleotide sequence ID" value="NZ_KE150266.1"/>
</dbReference>
<protein>
    <recommendedName>
        <fullName evidence="2">5'-Nucleotidase C-terminal domain-containing protein</fullName>
    </recommendedName>
</protein>
<sequence>MEKLDKITEQFKGAVLGGNLYTDAGEQYWPATTVIERSGIKIGVVGLTTPMVYEFKQETDTFDGLKFQDTIEEAQKAIDSLGDVDAVVGVFHMGAENENNIPDTGAADIVEKVPGFDVVFAGHMHKEENEKINDTLVIEPGKYAQFVSRVDLSFTKDGDRWKLTNTTGENIPIKDYASDPKAEELLAGGHKIARDDANIVVGKLEGMPFTPGNKIEAIPQHQIEETPLTVFINEVMMHYSNGADVVVHSIDNDHAGLPVGEIKKKDLATNYRYAGGEVTVYEMTGQDLKDYMEWSAEFFNQSREGDVTISFDKDRRNSKYSTHDIFAGVTYEYDISRPAGDRGTTLNWPDGNPVGMGDKVKVGMNSYRLNQLISDDGPLAGRDIKKIYSTQQESAFGEVEGRIRNLAARYLQEIGGTYTGHLNGTWKIVGVPETPQYVVDLVNAEVISTGEAENGRSNIESVNVNDPVTSAMVTEVAKRANVDPAQIGEVKTTGDLYMKVAELMK</sequence>
<dbReference type="SUPFAM" id="SSF56300">
    <property type="entry name" value="Metallo-dependent phosphatases"/>
    <property type="match status" value="1"/>
</dbReference>
<dbReference type="Gene3D" id="3.60.21.10">
    <property type="match status" value="1"/>
</dbReference>
<evidence type="ECO:0000259" key="2">
    <source>
        <dbReference type="Pfam" id="PF02872"/>
    </source>
</evidence>
<evidence type="ECO:0000313" key="3">
    <source>
        <dbReference type="EMBL" id="EPD30849.1"/>
    </source>
</evidence>
<reference evidence="3 4" key="1">
    <citation type="submission" date="2013-05" db="EMBL/GenBank/DDBJ databases">
        <title>The Genome Sequence of Actinomyces europaeus ACS-120-V-COL10B.</title>
        <authorList>
            <consortium name="The Broad Institute Genomics Platform"/>
            <person name="Earl A."/>
            <person name="Ward D."/>
            <person name="Feldgarden M."/>
            <person name="Gevers D."/>
            <person name="Saerens B."/>
            <person name="Vaneechoutte M."/>
            <person name="Walker B."/>
            <person name="Young S."/>
            <person name="Zeng Q."/>
            <person name="Gargeya S."/>
            <person name="Fitzgerald M."/>
            <person name="Haas B."/>
            <person name="Abouelleil A."/>
            <person name="Allen A.W."/>
            <person name="Alvarado L."/>
            <person name="Arachchi H.M."/>
            <person name="Berlin A.M."/>
            <person name="Chapman S.B."/>
            <person name="Gainer-Dewar J."/>
            <person name="Goldberg J."/>
            <person name="Griggs A."/>
            <person name="Gujja S."/>
            <person name="Hansen M."/>
            <person name="Howarth C."/>
            <person name="Imamovic A."/>
            <person name="Ireland A."/>
            <person name="Larimer J."/>
            <person name="McCowan C."/>
            <person name="Murphy C."/>
            <person name="Pearson M."/>
            <person name="Poon T.W."/>
            <person name="Priest M."/>
            <person name="Roberts A."/>
            <person name="Saif S."/>
            <person name="Shea T."/>
            <person name="Sisk P."/>
            <person name="Sykes S."/>
            <person name="Wortman J."/>
            <person name="Nusbaum C."/>
            <person name="Birren B."/>
        </authorList>
    </citation>
    <scope>NUCLEOTIDE SEQUENCE [LARGE SCALE GENOMIC DNA]</scope>
    <source>
        <strain evidence="3 4">ACS-120-V-Col10b</strain>
    </source>
</reference>
<dbReference type="InterPro" id="IPR029052">
    <property type="entry name" value="Metallo-depent_PP-like"/>
</dbReference>